<evidence type="ECO:0000256" key="2">
    <source>
        <dbReference type="ARBA" id="ARBA00007263"/>
    </source>
</evidence>
<dbReference type="Pfam" id="PF01151">
    <property type="entry name" value="ELO"/>
    <property type="match status" value="1"/>
</dbReference>
<evidence type="ECO:0000256" key="4">
    <source>
        <dbReference type="ARBA" id="ARBA00022679"/>
    </source>
</evidence>
<accession>A0AAV0AW41</accession>
<dbReference type="GO" id="GO:0042761">
    <property type="term" value="P:very long-chain fatty acid biosynthetic process"/>
    <property type="evidence" value="ECO:0007669"/>
    <property type="project" value="TreeGrafter"/>
</dbReference>
<keyword evidence="3 12" id="KW-0444">Lipid biosynthesis</keyword>
<evidence type="ECO:0000256" key="5">
    <source>
        <dbReference type="ARBA" id="ARBA00022692"/>
    </source>
</evidence>
<dbReference type="Proteomes" id="UP001153365">
    <property type="component" value="Unassembled WGS sequence"/>
</dbReference>
<feature type="non-terminal residue" evidence="13">
    <location>
        <position position="84"/>
    </location>
</feature>
<gene>
    <name evidence="13" type="ORF">PPACK8108_LOCUS8212</name>
</gene>
<dbReference type="GO" id="GO:0034625">
    <property type="term" value="P:fatty acid elongation, monounsaturated fatty acid"/>
    <property type="evidence" value="ECO:0007669"/>
    <property type="project" value="TreeGrafter"/>
</dbReference>
<keyword evidence="14" id="KW-1185">Reference proteome</keyword>
<dbReference type="GO" id="GO:0019367">
    <property type="term" value="P:fatty acid elongation, saturated fatty acid"/>
    <property type="evidence" value="ECO:0007669"/>
    <property type="project" value="TreeGrafter"/>
</dbReference>
<dbReference type="EMBL" id="CALTRL010001666">
    <property type="protein sequence ID" value="CAH7673324.1"/>
    <property type="molecule type" value="Genomic_DNA"/>
</dbReference>
<comment type="catalytic activity">
    <reaction evidence="12">
        <text>an acyl-CoA + malonyl-CoA + H(+) = a 3-oxoacyl-CoA + CO2 + CoA</text>
        <dbReference type="Rhea" id="RHEA:50252"/>
        <dbReference type="ChEBI" id="CHEBI:15378"/>
        <dbReference type="ChEBI" id="CHEBI:16526"/>
        <dbReference type="ChEBI" id="CHEBI:57287"/>
        <dbReference type="ChEBI" id="CHEBI:57384"/>
        <dbReference type="ChEBI" id="CHEBI:58342"/>
        <dbReference type="ChEBI" id="CHEBI:90726"/>
    </reaction>
    <physiologicalReaction direction="left-to-right" evidence="12">
        <dbReference type="Rhea" id="RHEA:50253"/>
    </physiologicalReaction>
</comment>
<evidence type="ECO:0000256" key="1">
    <source>
        <dbReference type="ARBA" id="ARBA00004141"/>
    </source>
</evidence>
<dbReference type="GO" id="GO:0030148">
    <property type="term" value="P:sphingolipid biosynthetic process"/>
    <property type="evidence" value="ECO:0007669"/>
    <property type="project" value="TreeGrafter"/>
</dbReference>
<evidence type="ECO:0000313" key="13">
    <source>
        <dbReference type="EMBL" id="CAH7673324.1"/>
    </source>
</evidence>
<dbReference type="GO" id="GO:0005789">
    <property type="term" value="C:endoplasmic reticulum membrane"/>
    <property type="evidence" value="ECO:0007669"/>
    <property type="project" value="TreeGrafter"/>
</dbReference>
<comment type="caution">
    <text evidence="12">Lacks conserved residue(s) required for the propagation of feature annotation.</text>
</comment>
<dbReference type="InterPro" id="IPR002076">
    <property type="entry name" value="ELO_fam"/>
</dbReference>
<keyword evidence="6 12" id="KW-0276">Fatty acid metabolism</keyword>
<organism evidence="13 14">
    <name type="scientific">Phakopsora pachyrhizi</name>
    <name type="common">Asian soybean rust disease fungus</name>
    <dbReference type="NCBI Taxonomy" id="170000"/>
    <lineage>
        <taxon>Eukaryota</taxon>
        <taxon>Fungi</taxon>
        <taxon>Dikarya</taxon>
        <taxon>Basidiomycota</taxon>
        <taxon>Pucciniomycotina</taxon>
        <taxon>Pucciniomycetes</taxon>
        <taxon>Pucciniales</taxon>
        <taxon>Phakopsoraceae</taxon>
        <taxon>Phakopsora</taxon>
    </lineage>
</organism>
<feature type="non-terminal residue" evidence="13">
    <location>
        <position position="1"/>
    </location>
</feature>
<comment type="caution">
    <text evidence="13">The sequence shown here is derived from an EMBL/GenBank/DDBJ whole genome shotgun (WGS) entry which is preliminary data.</text>
</comment>
<dbReference type="EC" id="2.3.1.-" evidence="12"/>
<comment type="similarity">
    <text evidence="2 12">Belongs to the ELO family.</text>
</comment>
<dbReference type="GO" id="GO:0009922">
    <property type="term" value="F:fatty acid elongase activity"/>
    <property type="evidence" value="ECO:0007669"/>
    <property type="project" value="UniProtKB-EC"/>
</dbReference>
<keyword evidence="5 12" id="KW-0812">Transmembrane</keyword>
<evidence type="ECO:0000256" key="11">
    <source>
        <dbReference type="ARBA" id="ARBA00047375"/>
    </source>
</evidence>
<evidence type="ECO:0000256" key="12">
    <source>
        <dbReference type="RuleBase" id="RU361115"/>
    </source>
</evidence>
<evidence type="ECO:0000256" key="9">
    <source>
        <dbReference type="ARBA" id="ARBA00023136"/>
    </source>
</evidence>
<dbReference type="PANTHER" id="PTHR11157">
    <property type="entry name" value="FATTY ACID ACYL TRANSFERASE-RELATED"/>
    <property type="match status" value="1"/>
</dbReference>
<feature type="transmembrane region" description="Helical" evidence="12">
    <location>
        <begin position="52"/>
        <end position="73"/>
    </location>
</feature>
<evidence type="ECO:0000256" key="7">
    <source>
        <dbReference type="ARBA" id="ARBA00022989"/>
    </source>
</evidence>
<evidence type="ECO:0000256" key="3">
    <source>
        <dbReference type="ARBA" id="ARBA00022516"/>
    </source>
</evidence>
<evidence type="ECO:0000313" key="14">
    <source>
        <dbReference type="Proteomes" id="UP001153365"/>
    </source>
</evidence>
<evidence type="ECO:0000256" key="8">
    <source>
        <dbReference type="ARBA" id="ARBA00023098"/>
    </source>
</evidence>
<sequence>VLCFTQLGFKTSVSWVPIFANLTIHVIMYYYYFTTAAFPSYKPWYKKVLTSLQISQFVIDIFIVYFVCTLVIIKYLRQELSPSC</sequence>
<comment type="catalytic activity">
    <reaction evidence="11">
        <text>a very-long-chain acyl-CoA + malonyl-CoA + H(+) = a very-long-chain 3-oxoacyl-CoA + CO2 + CoA</text>
        <dbReference type="Rhea" id="RHEA:32727"/>
        <dbReference type="ChEBI" id="CHEBI:15378"/>
        <dbReference type="ChEBI" id="CHEBI:16526"/>
        <dbReference type="ChEBI" id="CHEBI:57287"/>
        <dbReference type="ChEBI" id="CHEBI:57384"/>
        <dbReference type="ChEBI" id="CHEBI:90725"/>
        <dbReference type="ChEBI" id="CHEBI:90736"/>
        <dbReference type="EC" id="2.3.1.199"/>
    </reaction>
</comment>
<reference evidence="13" key="1">
    <citation type="submission" date="2022-06" db="EMBL/GenBank/DDBJ databases">
        <authorList>
            <consortium name="SYNGENTA / RWTH Aachen University"/>
        </authorList>
    </citation>
    <scope>NUCLEOTIDE SEQUENCE</scope>
</reference>
<feature type="transmembrane region" description="Helical" evidence="12">
    <location>
        <begin position="12"/>
        <end position="32"/>
    </location>
</feature>
<comment type="subcellular location">
    <subcellularLocation>
        <location evidence="1">Membrane</location>
        <topology evidence="1">Multi-pass membrane protein</topology>
    </subcellularLocation>
</comment>
<evidence type="ECO:0000256" key="6">
    <source>
        <dbReference type="ARBA" id="ARBA00022832"/>
    </source>
</evidence>
<keyword evidence="9 12" id="KW-0472">Membrane</keyword>
<keyword evidence="8 12" id="KW-0443">Lipid metabolism</keyword>
<dbReference type="AlphaFoldDB" id="A0AAV0AW41"/>
<proteinExistence type="inferred from homology"/>
<protein>
    <recommendedName>
        <fullName evidence="12">Elongation of fatty acids protein</fullName>
        <ecNumber evidence="12">2.3.1.-</ecNumber>
    </recommendedName>
</protein>
<dbReference type="PANTHER" id="PTHR11157:SF134">
    <property type="entry name" value="ELONGATION OF FATTY ACIDS PROTEIN 1-RELATED"/>
    <property type="match status" value="1"/>
</dbReference>
<evidence type="ECO:0000256" key="10">
    <source>
        <dbReference type="ARBA" id="ARBA00023160"/>
    </source>
</evidence>
<keyword evidence="10 12" id="KW-0275">Fatty acid biosynthesis</keyword>
<name>A0AAV0AW41_PHAPC</name>
<dbReference type="GO" id="GO:0034626">
    <property type="term" value="P:fatty acid elongation, polyunsaturated fatty acid"/>
    <property type="evidence" value="ECO:0007669"/>
    <property type="project" value="TreeGrafter"/>
</dbReference>
<keyword evidence="4 12" id="KW-0808">Transferase</keyword>
<keyword evidence="7 12" id="KW-1133">Transmembrane helix</keyword>